<evidence type="ECO:0000313" key="4">
    <source>
        <dbReference type="EMBL" id="MBP0048725.1"/>
    </source>
</evidence>
<keyword evidence="2" id="KW-0732">Signal</keyword>
<accession>A0ABS3ZAK0</accession>
<dbReference type="SUPFAM" id="SSF52821">
    <property type="entry name" value="Rhodanese/Cell cycle control phosphatase"/>
    <property type="match status" value="1"/>
</dbReference>
<dbReference type="Proteomes" id="UP000810171">
    <property type="component" value="Unassembled WGS sequence"/>
</dbReference>
<evidence type="ECO:0000259" key="3">
    <source>
        <dbReference type="PROSITE" id="PS50206"/>
    </source>
</evidence>
<name>A0ABS3ZAK0_9GAMM</name>
<dbReference type="InterPro" id="IPR001763">
    <property type="entry name" value="Rhodanese-like_dom"/>
</dbReference>
<reference evidence="4 5" key="1">
    <citation type="submission" date="2020-09" db="EMBL/GenBank/DDBJ databases">
        <authorList>
            <person name="Tanuku N.R.S."/>
        </authorList>
    </citation>
    <scope>NUCLEOTIDE SEQUENCE [LARGE SCALE GENOMIC DNA]</scope>
    <source>
        <strain evidence="4 5">AK62</strain>
    </source>
</reference>
<dbReference type="NCBIfam" id="TIGR03865">
    <property type="entry name" value="PQQ_CXXCW"/>
    <property type="match status" value="1"/>
</dbReference>
<evidence type="ECO:0000256" key="1">
    <source>
        <dbReference type="SAM" id="MobiDB-lite"/>
    </source>
</evidence>
<dbReference type="InterPro" id="IPR022376">
    <property type="entry name" value="PQQ_CXXCW"/>
</dbReference>
<dbReference type="Pfam" id="PF00581">
    <property type="entry name" value="Rhodanese"/>
    <property type="match status" value="1"/>
</dbReference>
<protein>
    <recommendedName>
        <fullName evidence="3">Rhodanese domain-containing protein</fullName>
    </recommendedName>
</protein>
<dbReference type="CDD" id="cd00158">
    <property type="entry name" value="RHOD"/>
    <property type="match status" value="1"/>
</dbReference>
<feature type="domain" description="Rhodanese" evidence="3">
    <location>
        <begin position="135"/>
        <end position="181"/>
    </location>
</feature>
<feature type="region of interest" description="Disordered" evidence="1">
    <location>
        <begin position="183"/>
        <end position="202"/>
    </location>
</feature>
<evidence type="ECO:0000313" key="5">
    <source>
        <dbReference type="Proteomes" id="UP000810171"/>
    </source>
</evidence>
<dbReference type="PROSITE" id="PS50206">
    <property type="entry name" value="RHODANESE_3"/>
    <property type="match status" value="1"/>
</dbReference>
<dbReference type="Gene3D" id="3.40.250.10">
    <property type="entry name" value="Rhodanese-like domain"/>
    <property type="match status" value="1"/>
</dbReference>
<comment type="caution">
    <text evidence="4">The sequence shown here is derived from an EMBL/GenBank/DDBJ whole genome shotgun (WGS) entry which is preliminary data.</text>
</comment>
<feature type="signal peptide" evidence="2">
    <location>
        <begin position="1"/>
        <end position="27"/>
    </location>
</feature>
<dbReference type="InterPro" id="IPR036873">
    <property type="entry name" value="Rhodanese-like_dom_sf"/>
</dbReference>
<keyword evidence="5" id="KW-1185">Reference proteome</keyword>
<organism evidence="4 5">
    <name type="scientific">Marinobacterium alkalitolerans</name>
    <dbReference type="NCBI Taxonomy" id="1542925"/>
    <lineage>
        <taxon>Bacteria</taxon>
        <taxon>Pseudomonadati</taxon>
        <taxon>Pseudomonadota</taxon>
        <taxon>Gammaproteobacteria</taxon>
        <taxon>Oceanospirillales</taxon>
        <taxon>Oceanospirillaceae</taxon>
        <taxon>Marinobacterium</taxon>
    </lineage>
</organism>
<evidence type="ECO:0000256" key="2">
    <source>
        <dbReference type="SAM" id="SignalP"/>
    </source>
</evidence>
<feature type="chain" id="PRO_5045363600" description="Rhodanese domain-containing protein" evidence="2">
    <location>
        <begin position="28"/>
        <end position="202"/>
    </location>
</feature>
<proteinExistence type="predicted"/>
<gene>
    <name evidence="4" type="ORF">H9C73_08240</name>
</gene>
<sequence>MFMPYLPSTCWSSVVWVALLATPAVHSATEAGLYFSWEGYRIGRYKSPTPEQAEGGVRIDAGTLAEMLASPSPPALLDVQPVRWQSGIFLQTRQRYNLPGSIWLPNVGLGELDAQWSAYFREHLARLTGSDKQFPVVVYCTADCWMSWNAVKRASSWGYSNLFWFAEGTDGWRESDHELVPAHPVPLPASRNTQDTDRPDDL</sequence>
<dbReference type="EMBL" id="JACVEW010000010">
    <property type="protein sequence ID" value="MBP0048725.1"/>
    <property type="molecule type" value="Genomic_DNA"/>
</dbReference>